<feature type="compositionally biased region" description="Acidic residues" evidence="1">
    <location>
        <begin position="18"/>
        <end position="38"/>
    </location>
</feature>
<feature type="compositionally biased region" description="Polar residues" evidence="1">
    <location>
        <begin position="224"/>
        <end position="233"/>
    </location>
</feature>
<dbReference type="EMBL" id="HBUF01526199">
    <property type="protein sequence ID" value="CAG6750300.1"/>
    <property type="molecule type" value="Transcribed_RNA"/>
</dbReference>
<evidence type="ECO:0000313" key="2">
    <source>
        <dbReference type="EMBL" id="CAG6750300.1"/>
    </source>
</evidence>
<proteinExistence type="predicted"/>
<sequence length="420" mass="45648">MEDLNKEELNKEEANKDNEDDDDLEEGELDDSGELEEKEDGKDGAGGVKPDVEEEEDDVVVVVEKTGREPLDVIHIIESSDEEMAVPDPVVSKKSSSKRHSRDNDEYNGKRKKHKRKQKRRREMKDNEEEEEDVMENIRQMEQESMSIPLLDDQDVEDAKEGEGEDKEPTEEGGSQENNISWQKRWLESDHVQKVVTESKLCTNIRKRMRFANMMKKQPPPVPIQSTTPTTADAQPGFVSPLVAASHASTPTVIEPPPPFTSSSTLPPPVVPAGHGDTTMMMRVSSPGTRSSKRRGSASALSGVITRSARLHVSAVPPTSYFVQSKSTPTLASVTPTPQATNASVASGAPLAPSRGATVAPQTASTNLATSRGPTSVTKSSSSEINPSSHDHPTIPPGPENVSNPQPSAPEELDPGELED</sequence>
<feature type="region of interest" description="Disordered" evidence="1">
    <location>
        <begin position="213"/>
        <end position="236"/>
    </location>
</feature>
<accession>A0A8D9EFX4</accession>
<protein>
    <submittedName>
        <fullName evidence="2">Uncharacterized protein</fullName>
    </submittedName>
</protein>
<feature type="region of interest" description="Disordered" evidence="1">
    <location>
        <begin position="1"/>
        <end position="183"/>
    </location>
</feature>
<dbReference type="AlphaFoldDB" id="A0A8D9EFX4"/>
<feature type="compositionally biased region" description="Acidic residues" evidence="1">
    <location>
        <begin position="126"/>
        <end position="135"/>
    </location>
</feature>
<organism evidence="2">
    <name type="scientific">Cacopsylla melanoneura</name>
    <dbReference type="NCBI Taxonomy" id="428564"/>
    <lineage>
        <taxon>Eukaryota</taxon>
        <taxon>Metazoa</taxon>
        <taxon>Ecdysozoa</taxon>
        <taxon>Arthropoda</taxon>
        <taxon>Hexapoda</taxon>
        <taxon>Insecta</taxon>
        <taxon>Pterygota</taxon>
        <taxon>Neoptera</taxon>
        <taxon>Paraneoptera</taxon>
        <taxon>Hemiptera</taxon>
        <taxon>Sternorrhyncha</taxon>
        <taxon>Psylloidea</taxon>
        <taxon>Psyllidae</taxon>
        <taxon>Psyllinae</taxon>
        <taxon>Cacopsylla</taxon>
    </lineage>
</organism>
<name>A0A8D9EFX4_9HEMI</name>
<feature type="compositionally biased region" description="Pro residues" evidence="1">
    <location>
        <begin position="254"/>
        <end position="271"/>
    </location>
</feature>
<feature type="compositionally biased region" description="Acidic residues" evidence="1">
    <location>
        <begin position="411"/>
        <end position="420"/>
    </location>
</feature>
<evidence type="ECO:0000256" key="1">
    <source>
        <dbReference type="SAM" id="MobiDB-lite"/>
    </source>
</evidence>
<feature type="compositionally biased region" description="Polar residues" evidence="1">
    <location>
        <begin position="360"/>
        <end position="388"/>
    </location>
</feature>
<reference evidence="2" key="1">
    <citation type="submission" date="2021-05" db="EMBL/GenBank/DDBJ databases">
        <authorList>
            <person name="Alioto T."/>
            <person name="Alioto T."/>
            <person name="Gomez Garrido J."/>
        </authorList>
    </citation>
    <scope>NUCLEOTIDE SEQUENCE</scope>
</reference>
<feature type="compositionally biased region" description="Basic residues" evidence="1">
    <location>
        <begin position="110"/>
        <end position="122"/>
    </location>
</feature>
<feature type="compositionally biased region" description="Basic and acidic residues" evidence="1">
    <location>
        <begin position="1"/>
        <end position="17"/>
    </location>
</feature>
<feature type="region of interest" description="Disordered" evidence="1">
    <location>
        <begin position="249"/>
        <end position="306"/>
    </location>
</feature>
<feature type="region of interest" description="Disordered" evidence="1">
    <location>
        <begin position="320"/>
        <end position="420"/>
    </location>
</feature>
<feature type="compositionally biased region" description="Polar residues" evidence="1">
    <location>
        <begin position="321"/>
        <end position="345"/>
    </location>
</feature>